<evidence type="ECO:0000256" key="1">
    <source>
        <dbReference type="SAM" id="MobiDB-lite"/>
    </source>
</evidence>
<feature type="region of interest" description="Disordered" evidence="1">
    <location>
        <begin position="1"/>
        <end position="23"/>
    </location>
</feature>
<sequence>MSTTDKVDDPPPSARKFVPTDDSSPMALLWKEYKLGPNGEGSEEEDSHSALTRGQFYSQTFILKAQDIADEGFSHEPLERSKRYRLKDTLYKETEELVRDLQGFLQRATALVPGRQRCYHINPGGMLMVMLKGSKDIPMVNVSWKVLQERMTRGHEFMVKYATEYQETVPPSLPISTAPGLHTPYLKKKAGKESFLSLNPFGSMAPKISTQGKWPEIPHPSTPILMAMESVGSFGTVRPPPIAKPTAGGSTRREAEELPKVEWETPIPSANSPSLRHPQPKASTASFFSSIAKNIPYKVSGGGSGFFSNLGGQQQSCPPTVMPDDSISRAPSRGSKIASGHINLEADPNDVYGHLYPDEDKGEHAEIYSEPPEQGREEERQSALMNRSMQQEERSKGDRPSGSVPAQGIREEVDPEVEAEGGAIDTMRGDMEVIEVLLLPLHRILLLGLDDLDPALEGETLPIPPRENLEHDRLKVVVHAGPEVIWVTWDQSGLRGGVETEEIKDPLDPQDLLDLLSRTRTRRLYGRSTDRSTTNDQRRDQTRDTASLGWQCIYSHSILLESATSSGFGRQDARISRPVVVEEFEGGFRSL</sequence>
<protein>
    <submittedName>
        <fullName evidence="2">Uncharacterized protein</fullName>
    </submittedName>
</protein>
<proteinExistence type="predicted"/>
<feature type="compositionally biased region" description="Basic and acidic residues" evidence="1">
    <location>
        <begin position="356"/>
        <end position="381"/>
    </location>
</feature>
<comment type="caution">
    <text evidence="2">The sequence shown here is derived from an EMBL/GenBank/DDBJ whole genome shotgun (WGS) entry which is preliminary data.</text>
</comment>
<evidence type="ECO:0000313" key="2">
    <source>
        <dbReference type="EMBL" id="KAK0430667.1"/>
    </source>
</evidence>
<gene>
    <name evidence="2" type="ORF">EV421DRAFT_1912607</name>
</gene>
<feature type="compositionally biased region" description="Basic and acidic residues" evidence="1">
    <location>
        <begin position="390"/>
        <end position="399"/>
    </location>
</feature>
<name>A0AA39MDW4_9AGAR</name>
<dbReference type="EMBL" id="JAUEPT010000137">
    <property type="protein sequence ID" value="KAK0430667.1"/>
    <property type="molecule type" value="Genomic_DNA"/>
</dbReference>
<feature type="compositionally biased region" description="Basic and acidic residues" evidence="1">
    <location>
        <begin position="251"/>
        <end position="263"/>
    </location>
</feature>
<feature type="region of interest" description="Disordered" evidence="1">
    <location>
        <begin position="238"/>
        <end position="281"/>
    </location>
</feature>
<feature type="region of interest" description="Disordered" evidence="1">
    <location>
        <begin position="310"/>
        <end position="416"/>
    </location>
</feature>
<evidence type="ECO:0000313" key="3">
    <source>
        <dbReference type="Proteomes" id="UP001175226"/>
    </source>
</evidence>
<reference evidence="2" key="1">
    <citation type="submission" date="2023-06" db="EMBL/GenBank/DDBJ databases">
        <authorList>
            <consortium name="Lawrence Berkeley National Laboratory"/>
            <person name="Ahrendt S."/>
            <person name="Sahu N."/>
            <person name="Indic B."/>
            <person name="Wong-Bajracharya J."/>
            <person name="Merenyi Z."/>
            <person name="Ke H.-M."/>
            <person name="Monk M."/>
            <person name="Kocsube S."/>
            <person name="Drula E."/>
            <person name="Lipzen A."/>
            <person name="Balint B."/>
            <person name="Henrissat B."/>
            <person name="Andreopoulos B."/>
            <person name="Martin F.M."/>
            <person name="Harder C.B."/>
            <person name="Rigling D."/>
            <person name="Ford K.L."/>
            <person name="Foster G.D."/>
            <person name="Pangilinan J."/>
            <person name="Papanicolaou A."/>
            <person name="Barry K."/>
            <person name="LaButti K."/>
            <person name="Viragh M."/>
            <person name="Koriabine M."/>
            <person name="Yan M."/>
            <person name="Riley R."/>
            <person name="Champramary S."/>
            <person name="Plett K.L."/>
            <person name="Tsai I.J."/>
            <person name="Slot J."/>
            <person name="Sipos G."/>
            <person name="Plett J."/>
            <person name="Nagy L.G."/>
            <person name="Grigoriev I.V."/>
        </authorList>
    </citation>
    <scope>NUCLEOTIDE SEQUENCE</scope>
    <source>
        <strain evidence="2">FPL87.14</strain>
    </source>
</reference>
<keyword evidence="3" id="KW-1185">Reference proteome</keyword>
<dbReference type="Proteomes" id="UP001175226">
    <property type="component" value="Unassembled WGS sequence"/>
</dbReference>
<organism evidence="2 3">
    <name type="scientific">Armillaria borealis</name>
    <dbReference type="NCBI Taxonomy" id="47425"/>
    <lineage>
        <taxon>Eukaryota</taxon>
        <taxon>Fungi</taxon>
        <taxon>Dikarya</taxon>
        <taxon>Basidiomycota</taxon>
        <taxon>Agaricomycotina</taxon>
        <taxon>Agaricomycetes</taxon>
        <taxon>Agaricomycetidae</taxon>
        <taxon>Agaricales</taxon>
        <taxon>Marasmiineae</taxon>
        <taxon>Physalacriaceae</taxon>
        <taxon>Armillaria</taxon>
    </lineage>
</organism>
<accession>A0AA39MDW4</accession>
<dbReference type="AlphaFoldDB" id="A0AA39MDW4"/>